<evidence type="ECO:0000256" key="1">
    <source>
        <dbReference type="PROSITE-ProRule" id="PRU01076"/>
    </source>
</evidence>
<dbReference type="EMBL" id="LCOY01000029">
    <property type="protein sequence ID" value="KKU87368.1"/>
    <property type="molecule type" value="Genomic_DNA"/>
</dbReference>
<dbReference type="AlphaFoldDB" id="A0A0G1WAK3"/>
<dbReference type="InterPro" id="IPR007159">
    <property type="entry name" value="SpoVT-AbrB_dom"/>
</dbReference>
<accession>A0A0G1WAK3</accession>
<sequence>MQTTVFEDIVKLQPKGLLTIPKKLRQSVGLTERSLLRIKAKGKQLIIEPVYTTPAPRTFSDEEIQEWLEFDKQETEALRKQGLL</sequence>
<name>A0A0G1WAK3_9BACT</name>
<dbReference type="InterPro" id="IPR037914">
    <property type="entry name" value="SpoVT-AbrB_sf"/>
</dbReference>
<evidence type="ECO:0000313" key="4">
    <source>
        <dbReference type="Proteomes" id="UP000034739"/>
    </source>
</evidence>
<evidence type="ECO:0000313" key="3">
    <source>
        <dbReference type="EMBL" id="KKU87368.1"/>
    </source>
</evidence>
<gene>
    <name evidence="3" type="ORF">UY16_C0029G0007</name>
</gene>
<dbReference type="Gene3D" id="2.10.260.10">
    <property type="match status" value="1"/>
</dbReference>
<dbReference type="Proteomes" id="UP000034739">
    <property type="component" value="Unassembled WGS sequence"/>
</dbReference>
<organism evidence="3 4">
    <name type="scientific">Candidatus Gottesmanbacteria bacterium GW2011_GWA2_47_9</name>
    <dbReference type="NCBI Taxonomy" id="1618445"/>
    <lineage>
        <taxon>Bacteria</taxon>
        <taxon>Candidatus Gottesmaniibacteriota</taxon>
    </lineage>
</organism>
<dbReference type="SUPFAM" id="SSF89447">
    <property type="entry name" value="AbrB/MazE/MraZ-like"/>
    <property type="match status" value="1"/>
</dbReference>
<evidence type="ECO:0000259" key="2">
    <source>
        <dbReference type="PROSITE" id="PS51740"/>
    </source>
</evidence>
<dbReference type="PROSITE" id="PS51740">
    <property type="entry name" value="SPOVT_ABRB"/>
    <property type="match status" value="1"/>
</dbReference>
<comment type="caution">
    <text evidence="3">The sequence shown here is derived from an EMBL/GenBank/DDBJ whole genome shotgun (WGS) entry which is preliminary data.</text>
</comment>
<feature type="domain" description="SpoVT-AbrB" evidence="2">
    <location>
        <begin position="7"/>
        <end position="52"/>
    </location>
</feature>
<keyword evidence="1" id="KW-0238">DNA-binding</keyword>
<dbReference type="GO" id="GO:0003677">
    <property type="term" value="F:DNA binding"/>
    <property type="evidence" value="ECO:0007669"/>
    <property type="project" value="UniProtKB-UniRule"/>
</dbReference>
<proteinExistence type="predicted"/>
<reference evidence="3 4" key="1">
    <citation type="journal article" date="2015" name="Nature">
        <title>rRNA introns, odd ribosomes, and small enigmatic genomes across a large radiation of phyla.</title>
        <authorList>
            <person name="Brown C.T."/>
            <person name="Hug L.A."/>
            <person name="Thomas B.C."/>
            <person name="Sharon I."/>
            <person name="Castelle C.J."/>
            <person name="Singh A."/>
            <person name="Wilkins M.J."/>
            <person name="Williams K.H."/>
            <person name="Banfield J.F."/>
        </authorList>
    </citation>
    <scope>NUCLEOTIDE SEQUENCE [LARGE SCALE GENOMIC DNA]</scope>
</reference>
<protein>
    <recommendedName>
        <fullName evidence="2">SpoVT-AbrB domain-containing protein</fullName>
    </recommendedName>
</protein>